<evidence type="ECO:0000256" key="4">
    <source>
        <dbReference type="SAM" id="MobiDB-lite"/>
    </source>
</evidence>
<dbReference type="PANTHER" id="PTHR45733:SF10">
    <property type="entry name" value="FORMIN-LIKE PROTEIN 15A-RELATED"/>
    <property type="match status" value="1"/>
</dbReference>
<dbReference type="SMART" id="SM01326">
    <property type="entry name" value="PTEN_C2"/>
    <property type="match status" value="1"/>
</dbReference>
<dbReference type="Gene3D" id="2.60.40.1110">
    <property type="match status" value="1"/>
</dbReference>
<dbReference type="InterPro" id="IPR014020">
    <property type="entry name" value="Tensin_C2-dom"/>
</dbReference>
<feature type="compositionally biased region" description="Pro residues" evidence="4">
    <location>
        <begin position="708"/>
        <end position="720"/>
    </location>
</feature>
<dbReference type="SUPFAM" id="SSF49562">
    <property type="entry name" value="C2 domain (Calcium/lipid-binding domain, CaLB)"/>
    <property type="match status" value="1"/>
</dbReference>
<feature type="region of interest" description="Disordered" evidence="4">
    <location>
        <begin position="417"/>
        <end position="597"/>
    </location>
</feature>
<dbReference type="SMART" id="SM00498">
    <property type="entry name" value="FH2"/>
    <property type="match status" value="1"/>
</dbReference>
<dbReference type="InterPro" id="IPR042201">
    <property type="entry name" value="FH2_Formin_sf"/>
</dbReference>
<dbReference type="Pfam" id="PF10409">
    <property type="entry name" value="PTEN_C2"/>
    <property type="match status" value="1"/>
</dbReference>
<evidence type="ECO:0000259" key="6">
    <source>
        <dbReference type="PROSITE" id="PS51444"/>
    </source>
</evidence>
<evidence type="ECO:0000256" key="3">
    <source>
        <dbReference type="RuleBase" id="RU361260"/>
    </source>
</evidence>
<dbReference type="InterPro" id="IPR015425">
    <property type="entry name" value="FH2_Formin"/>
</dbReference>
<feature type="compositionally biased region" description="Pro residues" evidence="4">
    <location>
        <begin position="737"/>
        <end position="749"/>
    </location>
</feature>
<proteinExistence type="inferred from homology"/>
<dbReference type="GO" id="GO:0004721">
    <property type="term" value="F:phosphoprotein phosphatase activity"/>
    <property type="evidence" value="ECO:0007669"/>
    <property type="project" value="UniProtKB-KW"/>
</dbReference>
<dbReference type="PANTHER" id="PTHR45733">
    <property type="entry name" value="FORMIN-J"/>
    <property type="match status" value="1"/>
</dbReference>
<comment type="similarity">
    <text evidence="1">Belongs to the formin-like family. Class-II subfamily.</text>
</comment>
<evidence type="ECO:0000313" key="7">
    <source>
        <dbReference type="EMBL" id="JAU79458.1"/>
    </source>
</evidence>
<dbReference type="AlphaFoldDB" id="A0A1J3IGG5"/>
<organism evidence="7">
    <name type="scientific">Noccaea caerulescens</name>
    <name type="common">Alpine penny-cress</name>
    <name type="synonym">Thlaspi caerulescens</name>
    <dbReference type="NCBI Taxonomy" id="107243"/>
    <lineage>
        <taxon>Eukaryota</taxon>
        <taxon>Viridiplantae</taxon>
        <taxon>Streptophyta</taxon>
        <taxon>Embryophyta</taxon>
        <taxon>Tracheophyta</taxon>
        <taxon>Spermatophyta</taxon>
        <taxon>Magnoliopsida</taxon>
        <taxon>eudicotyledons</taxon>
        <taxon>Gunneridae</taxon>
        <taxon>Pentapetalae</taxon>
        <taxon>rosids</taxon>
        <taxon>malvids</taxon>
        <taxon>Brassicales</taxon>
        <taxon>Brassicaceae</taxon>
        <taxon>Coluteocarpeae</taxon>
        <taxon>Noccaea</taxon>
    </lineage>
</organism>
<dbReference type="Pfam" id="PF02181">
    <property type="entry name" value="FH2"/>
    <property type="match status" value="1"/>
</dbReference>
<dbReference type="PROSITE" id="PS51444">
    <property type="entry name" value="FH2"/>
    <property type="match status" value="1"/>
</dbReference>
<feature type="compositionally biased region" description="Low complexity" evidence="4">
    <location>
        <begin position="684"/>
        <end position="707"/>
    </location>
</feature>
<dbReference type="InterPro" id="IPR029021">
    <property type="entry name" value="Prot-tyrosine_phosphatase-like"/>
</dbReference>
<feature type="region of interest" description="Disordered" evidence="4">
    <location>
        <begin position="609"/>
        <end position="807"/>
    </location>
</feature>
<dbReference type="Gene3D" id="3.90.190.10">
    <property type="entry name" value="Protein tyrosine phosphatase superfamily"/>
    <property type="match status" value="1"/>
</dbReference>
<dbReference type="SUPFAM" id="SSF101447">
    <property type="entry name" value="Formin homology 2 domain (FH2 domain)"/>
    <property type="match status" value="1"/>
</dbReference>
<keyword evidence="2" id="KW-0904">Protein phosphatase</keyword>
<sequence length="1170" mass="131630">MALFRRFFYKKPPDRLLEISERVYVFDCCFSSDVMGEDEYKVYLGGIVAQLQDHFPDASFMVFNFREGEQRSQISDVLSQYDMTVMDYPRQYESCPLLPLEMIHHFLKSSESWLSLEGQQNVLLMHCERGGWPVLAFMLSGLLLYRKQYQGEQKTLEMVHKQAPKELLHLLSPLNPQPSQLRYLQYISRRNLGSDWPPSDTPLLLDCLILRDLPHFQGRKGCRPILRVYGQDPKARANRSSVVLFSTPKTNKHTRLYQQEECILVKLDIQCRVQGDVVVECIHLHDDLVREEMVFRIMFHTAFVRANILMIQRDEMDILWDAKDQFPKEFKAEVLFSGADAVVPTIATAPISDDENDDFDMASPEEFFEVEEIFSDVIDGPDHKKDSDSFVVVDTASDDSEGKEVWKGDVEPNAFLDCASDDSNHKHDLRGEASTDPVKDITVDDVQYRSDGKADSNIDSVKDIGIDDGDEQRKRRTMETKENDSTTEVTQHKGDGESNDSTTEVTHHKGDGESNDSENDLEPTTQKRNTNLNNPISEKTQATLRKQVGANAKLAGDSLKPKSKQQETQGPNVRMAKPNAVSRWIPSNKGSYKDSMHVAYPPTRINSAPAAITTSVKDGKRATSPDGVIPKDAKTKYLRASVSSPDMRSRAPIYASPDSSPKEKPPSLPLASPHQAPPPPQHPPSSTALPSLASEAASLLNSSQAAASPPPPPPPPPPLPTYSSPSQNDSHSKTSRIPPPPPPPPPPPFASERPNRETLLPPPPPPPPPPPHFASERPNSGTSLLPTFYPSPPPPPPPPPPRPDFSSSRIENRYYLRFLTEEQYKSVDYPPRKKCSPKPLLDWVKITRAVQGSLWDELLRRGEEQTEPIFDASEIQSIFSVPMPKPQVVRLIDLRRANSMEVLLTKVKMPLPDMMAAVLAMDDTVLDVDQIKSLIKFKRFPTKEEMETLKNYTGDKAILGKCEQFLLALMKVPRVEYKLKVFSFKIQFDTQITEHEKRLNVANSASEKVRSSEKLKQIMKHILYLGNTLNQGTPKGSAVGFKLETLLKLSETFAPNINMTLMHYLCKVLASKAPHLLDFHKDLQSLESVSEIKMKSLAEETQAIYIGLERVALELYVSESDDPVFQVFRQKLKDFLIIAETRVATVLNPYYLLGKTAEAVVYYLSLSLST</sequence>
<dbReference type="PROSITE" id="PS51182">
    <property type="entry name" value="C2_TENSIN"/>
    <property type="match status" value="1"/>
</dbReference>
<evidence type="ECO:0000256" key="1">
    <source>
        <dbReference type="ARBA" id="ARBA00006468"/>
    </source>
</evidence>
<reference evidence="7" key="1">
    <citation type="submission" date="2016-07" db="EMBL/GenBank/DDBJ databases">
        <title>De novo transcriptome assembly of four accessions of the metal hyperaccumulator plant Noccaea caerulescens.</title>
        <authorList>
            <person name="Blande D."/>
            <person name="Halimaa P."/>
            <person name="Tervahauta A.I."/>
            <person name="Aarts M.G."/>
            <person name="Karenlampi S.O."/>
        </authorList>
    </citation>
    <scope>NUCLEOTIDE SEQUENCE</scope>
</reference>
<feature type="compositionally biased region" description="Pro residues" evidence="4">
    <location>
        <begin position="760"/>
        <end position="772"/>
    </location>
</feature>
<gene>
    <name evidence="7" type="ORF">MP_TR7909_c5_g1_i1_g.24266</name>
</gene>
<feature type="compositionally biased region" description="Basic and acidic residues" evidence="4">
    <location>
        <begin position="617"/>
        <end position="635"/>
    </location>
</feature>
<dbReference type="SUPFAM" id="SSF52799">
    <property type="entry name" value="(Phosphotyrosine protein) phosphatases II"/>
    <property type="match status" value="1"/>
</dbReference>
<accession>A0A1J3IGG5</accession>
<name>A0A1J3IGG5_NOCCA</name>
<dbReference type="InterPro" id="IPR051144">
    <property type="entry name" value="Formin_homology_domain"/>
</dbReference>
<protein>
    <recommendedName>
        <fullName evidence="3">Formin-like protein</fullName>
    </recommendedName>
</protein>
<dbReference type="InterPro" id="IPR035892">
    <property type="entry name" value="C2_domain_sf"/>
</dbReference>
<evidence type="ECO:0000256" key="2">
    <source>
        <dbReference type="ARBA" id="ARBA00022912"/>
    </source>
</evidence>
<feature type="compositionally biased region" description="Basic and acidic residues" evidence="4">
    <location>
        <begin position="422"/>
        <end position="496"/>
    </location>
</feature>
<evidence type="ECO:0000259" key="5">
    <source>
        <dbReference type="PROSITE" id="PS51182"/>
    </source>
</evidence>
<feature type="compositionally biased region" description="Polar residues" evidence="4">
    <location>
        <begin position="522"/>
        <end position="544"/>
    </location>
</feature>
<dbReference type="EMBL" id="GEVM01026480">
    <property type="protein sequence ID" value="JAU79458.1"/>
    <property type="molecule type" value="Transcribed_RNA"/>
</dbReference>
<dbReference type="Gene3D" id="1.20.58.2220">
    <property type="entry name" value="Formin, FH2 domain"/>
    <property type="match status" value="1"/>
</dbReference>
<feature type="compositionally biased region" description="Pro residues" evidence="4">
    <location>
        <begin position="789"/>
        <end position="803"/>
    </location>
</feature>
<feature type="domain" description="FH2" evidence="6">
    <location>
        <begin position="828"/>
        <end position="1170"/>
    </location>
</feature>
<feature type="domain" description="C2 tensin-type" evidence="5">
    <location>
        <begin position="200"/>
        <end position="339"/>
    </location>
</feature>
<keyword evidence="2" id="KW-0378">Hydrolase</keyword>